<evidence type="ECO:0000313" key="4">
    <source>
        <dbReference type="EMBL" id="SVA83085.1"/>
    </source>
</evidence>
<dbReference type="InterPro" id="IPR050362">
    <property type="entry name" value="Cation-dep_OMT"/>
</dbReference>
<keyword evidence="2" id="KW-0808">Transferase</keyword>
<reference evidence="4" key="1">
    <citation type="submission" date="2018-05" db="EMBL/GenBank/DDBJ databases">
        <authorList>
            <person name="Lanie J.A."/>
            <person name="Ng W.-L."/>
            <person name="Kazmierczak K.M."/>
            <person name="Andrzejewski T.M."/>
            <person name="Davidsen T.M."/>
            <person name="Wayne K.J."/>
            <person name="Tettelin H."/>
            <person name="Glass J.I."/>
            <person name="Rusch D."/>
            <person name="Podicherti R."/>
            <person name="Tsui H.-C.T."/>
            <person name="Winkler M.E."/>
        </authorList>
    </citation>
    <scope>NUCLEOTIDE SEQUENCE</scope>
</reference>
<dbReference type="AlphaFoldDB" id="A0A381Z1G1"/>
<evidence type="ECO:0008006" key="5">
    <source>
        <dbReference type="Google" id="ProtNLM"/>
    </source>
</evidence>
<dbReference type="GO" id="GO:0032259">
    <property type="term" value="P:methylation"/>
    <property type="evidence" value="ECO:0007669"/>
    <property type="project" value="UniProtKB-KW"/>
</dbReference>
<dbReference type="GO" id="GO:0008757">
    <property type="term" value="F:S-adenosylmethionine-dependent methyltransferase activity"/>
    <property type="evidence" value="ECO:0007669"/>
    <property type="project" value="TreeGrafter"/>
</dbReference>
<dbReference type="CDD" id="cd02440">
    <property type="entry name" value="AdoMet_MTases"/>
    <property type="match status" value="1"/>
</dbReference>
<dbReference type="PROSITE" id="PS51682">
    <property type="entry name" value="SAM_OMT_I"/>
    <property type="match status" value="1"/>
</dbReference>
<sequence>MDFIDEKIEEYAFDHTSYEGDLLEQLEKETYEKLEIPQMTTGRIEARLLKLLARLVGAKRILEIGTFAGYSALSMAEALPEDGELVTCEIDPEAIIFAKKYFDLSEHGKKITLMEGSALESLKQISGPFDMAFIDADKENYSNYYEAILPLIRSGGLMAIDNVLWSGRVLDPKDKSDKAIHQLNERVIRDGRVESVLLTVRDGLNCIVKN</sequence>
<evidence type="ECO:0000256" key="2">
    <source>
        <dbReference type="ARBA" id="ARBA00022679"/>
    </source>
</evidence>
<dbReference type="InterPro" id="IPR002935">
    <property type="entry name" value="SAM_O-MeTrfase"/>
</dbReference>
<accession>A0A381Z1G1</accession>
<dbReference type="PANTHER" id="PTHR10509:SF14">
    <property type="entry name" value="CAFFEOYL-COA O-METHYLTRANSFERASE 3-RELATED"/>
    <property type="match status" value="1"/>
</dbReference>
<evidence type="ECO:0000256" key="3">
    <source>
        <dbReference type="ARBA" id="ARBA00022691"/>
    </source>
</evidence>
<dbReference type="InterPro" id="IPR029063">
    <property type="entry name" value="SAM-dependent_MTases_sf"/>
</dbReference>
<dbReference type="GO" id="GO:0008171">
    <property type="term" value="F:O-methyltransferase activity"/>
    <property type="evidence" value="ECO:0007669"/>
    <property type="project" value="InterPro"/>
</dbReference>
<dbReference type="PANTHER" id="PTHR10509">
    <property type="entry name" value="O-METHYLTRANSFERASE-RELATED"/>
    <property type="match status" value="1"/>
</dbReference>
<dbReference type="SUPFAM" id="SSF53335">
    <property type="entry name" value="S-adenosyl-L-methionine-dependent methyltransferases"/>
    <property type="match status" value="1"/>
</dbReference>
<organism evidence="4">
    <name type="scientific">marine metagenome</name>
    <dbReference type="NCBI Taxonomy" id="408172"/>
    <lineage>
        <taxon>unclassified sequences</taxon>
        <taxon>metagenomes</taxon>
        <taxon>ecological metagenomes</taxon>
    </lineage>
</organism>
<gene>
    <name evidence="4" type="ORF">METZ01_LOCUS135939</name>
</gene>
<dbReference type="EMBL" id="UINC01019601">
    <property type="protein sequence ID" value="SVA83085.1"/>
    <property type="molecule type" value="Genomic_DNA"/>
</dbReference>
<dbReference type="Pfam" id="PF01596">
    <property type="entry name" value="Methyltransf_3"/>
    <property type="match status" value="1"/>
</dbReference>
<keyword evidence="1" id="KW-0489">Methyltransferase</keyword>
<name>A0A381Z1G1_9ZZZZ</name>
<keyword evidence="3" id="KW-0949">S-adenosyl-L-methionine</keyword>
<dbReference type="Gene3D" id="3.40.50.150">
    <property type="entry name" value="Vaccinia Virus protein VP39"/>
    <property type="match status" value="1"/>
</dbReference>
<protein>
    <recommendedName>
        <fullName evidence="5">O-methyltransferase domain-containing protein</fullName>
    </recommendedName>
</protein>
<proteinExistence type="predicted"/>
<evidence type="ECO:0000256" key="1">
    <source>
        <dbReference type="ARBA" id="ARBA00022603"/>
    </source>
</evidence>